<evidence type="ECO:0000256" key="2">
    <source>
        <dbReference type="ARBA" id="ARBA00023175"/>
    </source>
</evidence>
<organism evidence="5 6">
    <name type="scientific">Digitaria exilis</name>
    <dbReference type="NCBI Taxonomy" id="1010633"/>
    <lineage>
        <taxon>Eukaryota</taxon>
        <taxon>Viridiplantae</taxon>
        <taxon>Streptophyta</taxon>
        <taxon>Embryophyta</taxon>
        <taxon>Tracheophyta</taxon>
        <taxon>Spermatophyta</taxon>
        <taxon>Magnoliopsida</taxon>
        <taxon>Liliopsida</taxon>
        <taxon>Poales</taxon>
        <taxon>Poaceae</taxon>
        <taxon>PACMAD clade</taxon>
        <taxon>Panicoideae</taxon>
        <taxon>Panicodae</taxon>
        <taxon>Paniceae</taxon>
        <taxon>Anthephorinae</taxon>
        <taxon>Digitaria</taxon>
    </lineage>
</organism>
<evidence type="ECO:0000256" key="1">
    <source>
        <dbReference type="ARBA" id="ARBA00022701"/>
    </source>
</evidence>
<dbReference type="PROSITE" id="PS50067">
    <property type="entry name" value="KINESIN_MOTOR_2"/>
    <property type="match status" value="1"/>
</dbReference>
<evidence type="ECO:0000313" key="6">
    <source>
        <dbReference type="Proteomes" id="UP000636709"/>
    </source>
</evidence>
<dbReference type="OrthoDB" id="3176171at2759"/>
<name>A0A835F2N8_9POAL</name>
<gene>
    <name evidence="5" type="ORF">HU200_019115</name>
</gene>
<accession>A0A835F2N8</accession>
<dbReference type="InterPro" id="IPR036961">
    <property type="entry name" value="Kinesin_motor_dom_sf"/>
</dbReference>
<feature type="domain" description="Kinesin motor" evidence="4">
    <location>
        <begin position="25"/>
        <end position="340"/>
    </location>
</feature>
<keyword evidence="6" id="KW-1185">Reference proteome</keyword>
<dbReference type="PANTHER" id="PTHR24115:SF908">
    <property type="entry name" value="KINESIN-LIKE PROTEIN KIN-10C"/>
    <property type="match status" value="1"/>
</dbReference>
<keyword evidence="2" id="KW-0505">Motor protein</keyword>
<dbReference type="Proteomes" id="UP000636709">
    <property type="component" value="Unassembled WGS sequence"/>
</dbReference>
<dbReference type="AlphaFoldDB" id="A0A835F2N8"/>
<comment type="caution">
    <text evidence="3">Lacks conserved residue(s) required for the propagation of feature annotation.</text>
</comment>
<dbReference type="GO" id="GO:0007018">
    <property type="term" value="P:microtubule-based movement"/>
    <property type="evidence" value="ECO:0007669"/>
    <property type="project" value="InterPro"/>
</dbReference>
<dbReference type="GO" id="GO:0008574">
    <property type="term" value="F:plus-end-directed microtubule motor activity"/>
    <property type="evidence" value="ECO:0007669"/>
    <property type="project" value="TreeGrafter"/>
</dbReference>
<dbReference type="Pfam" id="PF00225">
    <property type="entry name" value="Kinesin"/>
    <property type="match status" value="1"/>
</dbReference>
<dbReference type="SMART" id="SM00129">
    <property type="entry name" value="KISc"/>
    <property type="match status" value="1"/>
</dbReference>
<dbReference type="GO" id="GO:0016887">
    <property type="term" value="F:ATP hydrolysis activity"/>
    <property type="evidence" value="ECO:0007669"/>
    <property type="project" value="TreeGrafter"/>
</dbReference>
<proteinExistence type="inferred from homology"/>
<dbReference type="EMBL" id="JACEFO010001646">
    <property type="protein sequence ID" value="KAF8726654.1"/>
    <property type="molecule type" value="Genomic_DNA"/>
</dbReference>
<dbReference type="Gene3D" id="3.40.850.10">
    <property type="entry name" value="Kinesin motor domain"/>
    <property type="match status" value="1"/>
</dbReference>
<dbReference type="GO" id="GO:0005874">
    <property type="term" value="C:microtubule"/>
    <property type="evidence" value="ECO:0007669"/>
    <property type="project" value="UniProtKB-KW"/>
</dbReference>
<dbReference type="GO" id="GO:0005871">
    <property type="term" value="C:kinesin complex"/>
    <property type="evidence" value="ECO:0007669"/>
    <property type="project" value="TreeGrafter"/>
</dbReference>
<evidence type="ECO:0000313" key="5">
    <source>
        <dbReference type="EMBL" id="KAF8726654.1"/>
    </source>
</evidence>
<dbReference type="InterPro" id="IPR027417">
    <property type="entry name" value="P-loop_NTPase"/>
</dbReference>
<reference evidence="5" key="1">
    <citation type="submission" date="2020-07" db="EMBL/GenBank/DDBJ databases">
        <title>Genome sequence and genetic diversity analysis of an under-domesticated orphan crop, white fonio (Digitaria exilis).</title>
        <authorList>
            <person name="Bennetzen J.L."/>
            <person name="Chen S."/>
            <person name="Ma X."/>
            <person name="Wang X."/>
            <person name="Yssel A.E.J."/>
            <person name="Chaluvadi S.R."/>
            <person name="Johnson M."/>
            <person name="Gangashetty P."/>
            <person name="Hamidou F."/>
            <person name="Sanogo M.D."/>
            <person name="Zwaenepoel A."/>
            <person name="Wallace J."/>
            <person name="Van De Peer Y."/>
            <person name="Van Deynze A."/>
        </authorList>
    </citation>
    <scope>NUCLEOTIDE SEQUENCE</scope>
    <source>
        <tissue evidence="5">Leaves</tissue>
    </source>
</reference>
<dbReference type="PANTHER" id="PTHR24115">
    <property type="entry name" value="KINESIN-RELATED"/>
    <property type="match status" value="1"/>
</dbReference>
<comment type="similarity">
    <text evidence="3">Belongs to the TRAFAC class myosin-kinesin ATPase superfamily. Kinesin family.</text>
</comment>
<comment type="caution">
    <text evidence="5">The sequence shown here is derived from an EMBL/GenBank/DDBJ whole genome shotgun (WGS) entry which is preliminary data.</text>
</comment>
<evidence type="ECO:0000259" key="4">
    <source>
        <dbReference type="PROSITE" id="PS50067"/>
    </source>
</evidence>
<keyword evidence="1" id="KW-0493">Microtubule</keyword>
<evidence type="ECO:0000256" key="3">
    <source>
        <dbReference type="PROSITE-ProRule" id="PRU00283"/>
    </source>
</evidence>
<dbReference type="InterPro" id="IPR001752">
    <property type="entry name" value="Kinesin_motor_dom"/>
</dbReference>
<dbReference type="InterPro" id="IPR027640">
    <property type="entry name" value="Kinesin-like_fam"/>
</dbReference>
<dbReference type="GO" id="GO:0008017">
    <property type="term" value="F:microtubule binding"/>
    <property type="evidence" value="ECO:0007669"/>
    <property type="project" value="InterPro"/>
</dbReference>
<dbReference type="GO" id="GO:0005524">
    <property type="term" value="F:ATP binding"/>
    <property type="evidence" value="ECO:0007669"/>
    <property type="project" value="InterPro"/>
</dbReference>
<dbReference type="SUPFAM" id="SSF52540">
    <property type="entry name" value="P-loop containing nucleoside triphosphate hydrolases"/>
    <property type="match status" value="1"/>
</dbReference>
<protein>
    <recommendedName>
        <fullName evidence="4">Kinesin motor domain-containing protein</fullName>
    </recommendedName>
</protein>
<sequence length="481" mass="52585">MEDAAAAIGDARVRVLNSPTPRDARVRVVARICPGGESKGSFRVAAHVSDAADSSASISFIPINKETIPAASAGVQTPRKDCKYKLDYCYLKDDSYTRIFDNEVKHHLDNIFCGDEHRNASIITCGATAKTHLLMGHPGILTMTMEQILHRAKEIGAAISVSSYQVLEDSVFDLLEPKDSEVRVLQDADGKTHLKGLSRVDIKSMEEFSDLCCGTSYKLKHATKTSNQIQARGDQGFVVYISRECTLAKINFLDLAGYVDIKQKGLGPSYYNKSMCAIMDVIHALNSNRSFISYRAHKVARILQDSLCKTSGAVLICCLDEVSCQDAVSSITWASRSSQVVNERVYNLTLGSRRSEVTMHSAKRPVNSVSSLNMKRSGAKSIQSVRSFFTPNSNSTKEVQSSLGMAIQASSPVEACDEIEKVVDVVSSQMQEIVPCSIKELASVDMQEKGAVKKSQDLQNGVRDDSGFLDSQGRLLPVYIS</sequence>